<gene>
    <name evidence="2" type="ORF">C2G38_2146412</name>
</gene>
<keyword evidence="1" id="KW-1133">Transmembrane helix</keyword>
<keyword evidence="3" id="KW-1185">Reference proteome</keyword>
<keyword evidence="1" id="KW-0812">Transmembrane</keyword>
<reference evidence="2 3" key="1">
    <citation type="submission" date="2018-06" db="EMBL/GenBank/DDBJ databases">
        <title>Comparative genomics reveals the genomic features of Rhizophagus irregularis, R. cerebriforme, R. diaphanum and Gigaspora rosea, and their symbiotic lifestyle signature.</title>
        <authorList>
            <person name="Morin E."/>
            <person name="San Clemente H."/>
            <person name="Chen E.C.H."/>
            <person name="De La Providencia I."/>
            <person name="Hainaut M."/>
            <person name="Kuo A."/>
            <person name="Kohler A."/>
            <person name="Murat C."/>
            <person name="Tang N."/>
            <person name="Roy S."/>
            <person name="Loubradou J."/>
            <person name="Henrissat B."/>
            <person name="Grigoriev I.V."/>
            <person name="Corradi N."/>
            <person name="Roux C."/>
            <person name="Martin F.M."/>
        </authorList>
    </citation>
    <scope>NUCLEOTIDE SEQUENCE [LARGE SCALE GENOMIC DNA]</scope>
    <source>
        <strain evidence="2 3">DAOM 194757</strain>
    </source>
</reference>
<accession>A0A397UHP1</accession>
<evidence type="ECO:0000313" key="2">
    <source>
        <dbReference type="EMBL" id="RIB09720.1"/>
    </source>
</evidence>
<evidence type="ECO:0000256" key="1">
    <source>
        <dbReference type="SAM" id="Phobius"/>
    </source>
</evidence>
<protein>
    <submittedName>
        <fullName evidence="2">Uncharacterized protein</fullName>
    </submittedName>
</protein>
<keyword evidence="1" id="KW-0472">Membrane</keyword>
<organism evidence="2 3">
    <name type="scientific">Gigaspora rosea</name>
    <dbReference type="NCBI Taxonomy" id="44941"/>
    <lineage>
        <taxon>Eukaryota</taxon>
        <taxon>Fungi</taxon>
        <taxon>Fungi incertae sedis</taxon>
        <taxon>Mucoromycota</taxon>
        <taxon>Glomeromycotina</taxon>
        <taxon>Glomeromycetes</taxon>
        <taxon>Diversisporales</taxon>
        <taxon>Gigasporaceae</taxon>
        <taxon>Gigaspora</taxon>
    </lineage>
</organism>
<sequence>MDPRYMWTLTSGRKVEKVIYEFAKNLSRESYLHSFIINDADVETLSLFSLEEWKEIKNIKTTDKPILDPCFKNLLKKYTINDVKALRSLLLNHLYPMVKNIIGTFISVLIIINNAYRGLLRLWGMDKNPFDSLKLEGWFEMNVWSRIIDPAFDDLNVDLIREEGVFRLRKSHLTFGAIEAGRKLNGTKYMSDSLEMSKKLKDMLDKLIRECKMDKDLVKKLKVVGFLHGANRLQILTVDHPKGYITRINRNNNIPEVAGRITNAKPLALVLKEVLYARSIIIETINMICRDLNVETFLDDDDGFHTPPINITTTTFTTPKKSRPKNMVNEINQN</sequence>
<dbReference type="AlphaFoldDB" id="A0A397UHP1"/>
<dbReference type="EMBL" id="QKWP01001335">
    <property type="protein sequence ID" value="RIB09720.1"/>
    <property type="molecule type" value="Genomic_DNA"/>
</dbReference>
<dbReference type="OrthoDB" id="2441193at2759"/>
<name>A0A397UHP1_9GLOM</name>
<evidence type="ECO:0000313" key="3">
    <source>
        <dbReference type="Proteomes" id="UP000266673"/>
    </source>
</evidence>
<dbReference type="Proteomes" id="UP000266673">
    <property type="component" value="Unassembled WGS sequence"/>
</dbReference>
<comment type="caution">
    <text evidence="2">The sequence shown here is derived from an EMBL/GenBank/DDBJ whole genome shotgun (WGS) entry which is preliminary data.</text>
</comment>
<proteinExistence type="predicted"/>
<feature type="transmembrane region" description="Helical" evidence="1">
    <location>
        <begin position="97"/>
        <end position="116"/>
    </location>
</feature>